<sequence>MVDILVVGATGYTGHLITRYFAVHRERDSFKLGIAARSKAKLDRLVSELNLSNIQPFTVDVTNDGSIKALFDEARPRVVLSTVGPYIKWGKPLARACAHNGVHYVDITGESPFVKDLIIELDFLATKTKSILIPSCGLDSVPSDAIAYLAAQTLRSALKTMHEYSLENVGIAESHTRIAVKGGMSGGTASSVLNMVETLSRKDLMYSQTPDYLSPVKVRSPQRLKFVSSLPIVRPKRYGGIFFLIPYNISVVQRTRGLFTLYADKFDKDGDGEDLPAYAEDYSYTELWAASNRFTAFFLSLSIAMGGACLLLFPPLRWLARKILPEPGQGPSDEALEKGSLNMHNISISTPLSTTGKPIVIESHLHGRGDPSYTLTAVMASEVALSLLTPQEKLPLLARKGGVLTTMTALGPILLKRLSASGRFEMESSVRDDGTIE</sequence>
<comment type="similarity">
    <text evidence="1">Belongs to the saccharopine dehydrogenase family.</text>
</comment>
<dbReference type="GO" id="GO:0005811">
    <property type="term" value="C:lipid droplet"/>
    <property type="evidence" value="ECO:0007669"/>
    <property type="project" value="TreeGrafter"/>
</dbReference>
<dbReference type="SUPFAM" id="SSF51735">
    <property type="entry name" value="NAD(P)-binding Rossmann-fold domains"/>
    <property type="match status" value="1"/>
</dbReference>
<keyword evidence="2" id="KW-1133">Transmembrane helix</keyword>
<keyword evidence="2" id="KW-0812">Transmembrane</keyword>
<organism evidence="4 5">
    <name type="scientific">Sanghuangporus baumii</name>
    <name type="common">Phellinus baumii</name>
    <dbReference type="NCBI Taxonomy" id="108892"/>
    <lineage>
        <taxon>Eukaryota</taxon>
        <taxon>Fungi</taxon>
        <taxon>Dikarya</taxon>
        <taxon>Basidiomycota</taxon>
        <taxon>Agaricomycotina</taxon>
        <taxon>Agaricomycetes</taxon>
        <taxon>Hymenochaetales</taxon>
        <taxon>Hymenochaetaceae</taxon>
        <taxon>Sanghuangporus</taxon>
    </lineage>
</organism>
<dbReference type="PANTHER" id="PTHR12286">
    <property type="entry name" value="SACCHAROPINE DEHYDROGENASE-LIKE OXIDOREDUCTASE"/>
    <property type="match status" value="1"/>
</dbReference>
<reference evidence="4" key="1">
    <citation type="submission" date="2016-06" db="EMBL/GenBank/DDBJ databases">
        <title>Draft Genome sequence of the fungus Inonotus baumii.</title>
        <authorList>
            <person name="Zhu H."/>
            <person name="Lin W."/>
        </authorList>
    </citation>
    <scope>NUCLEOTIDE SEQUENCE</scope>
    <source>
        <strain evidence="4">821</strain>
    </source>
</reference>
<protein>
    <recommendedName>
        <fullName evidence="3">Saccharopine dehydrogenase NADP binding domain-containing protein</fullName>
    </recommendedName>
</protein>
<evidence type="ECO:0000259" key="3">
    <source>
        <dbReference type="Pfam" id="PF03435"/>
    </source>
</evidence>
<dbReference type="EMBL" id="LNZH02000169">
    <property type="protein sequence ID" value="OCB88833.1"/>
    <property type="molecule type" value="Genomic_DNA"/>
</dbReference>
<evidence type="ECO:0000313" key="4">
    <source>
        <dbReference type="EMBL" id="OCB88833.1"/>
    </source>
</evidence>
<dbReference type="GO" id="GO:0005739">
    <property type="term" value="C:mitochondrion"/>
    <property type="evidence" value="ECO:0007669"/>
    <property type="project" value="TreeGrafter"/>
</dbReference>
<evidence type="ECO:0000313" key="5">
    <source>
        <dbReference type="Proteomes" id="UP000757232"/>
    </source>
</evidence>
<feature type="domain" description="Saccharopine dehydrogenase NADP binding" evidence="3">
    <location>
        <begin position="4"/>
        <end position="108"/>
    </location>
</feature>
<keyword evidence="2" id="KW-0472">Membrane</keyword>
<keyword evidence="5" id="KW-1185">Reference proteome</keyword>
<dbReference type="AlphaFoldDB" id="A0A9Q5N9H7"/>
<feature type="transmembrane region" description="Helical" evidence="2">
    <location>
        <begin position="294"/>
        <end position="313"/>
    </location>
</feature>
<dbReference type="InterPro" id="IPR051276">
    <property type="entry name" value="Saccharopine_DH-like_oxidrdct"/>
</dbReference>
<accession>A0A9Q5N9H7</accession>
<dbReference type="Gene3D" id="3.40.50.720">
    <property type="entry name" value="NAD(P)-binding Rossmann-like Domain"/>
    <property type="match status" value="1"/>
</dbReference>
<dbReference type="PANTHER" id="PTHR12286:SF5">
    <property type="entry name" value="SACCHAROPINE DEHYDROGENASE-LIKE OXIDOREDUCTASE"/>
    <property type="match status" value="1"/>
</dbReference>
<dbReference type="InterPro" id="IPR005097">
    <property type="entry name" value="Sacchrp_dh_NADP-bd"/>
</dbReference>
<evidence type="ECO:0000256" key="1">
    <source>
        <dbReference type="ARBA" id="ARBA00038048"/>
    </source>
</evidence>
<comment type="caution">
    <text evidence="4">The sequence shown here is derived from an EMBL/GenBank/DDBJ whole genome shotgun (WGS) entry which is preliminary data.</text>
</comment>
<gene>
    <name evidence="4" type="ORF">A7U60_g4021</name>
</gene>
<dbReference type="OrthoDB" id="10268090at2759"/>
<dbReference type="GO" id="GO:0009247">
    <property type="term" value="P:glycolipid biosynthetic process"/>
    <property type="evidence" value="ECO:0007669"/>
    <property type="project" value="TreeGrafter"/>
</dbReference>
<proteinExistence type="inferred from homology"/>
<dbReference type="Proteomes" id="UP000757232">
    <property type="component" value="Unassembled WGS sequence"/>
</dbReference>
<dbReference type="InterPro" id="IPR036291">
    <property type="entry name" value="NAD(P)-bd_dom_sf"/>
</dbReference>
<evidence type="ECO:0000256" key="2">
    <source>
        <dbReference type="SAM" id="Phobius"/>
    </source>
</evidence>
<name>A0A9Q5N9H7_SANBA</name>
<dbReference type="Pfam" id="PF03435">
    <property type="entry name" value="Sacchrp_dh_NADP"/>
    <property type="match status" value="1"/>
</dbReference>
<dbReference type="GO" id="GO:0005886">
    <property type="term" value="C:plasma membrane"/>
    <property type="evidence" value="ECO:0007669"/>
    <property type="project" value="TreeGrafter"/>
</dbReference>